<evidence type="ECO:0000313" key="1">
    <source>
        <dbReference type="Proteomes" id="UP000887566"/>
    </source>
</evidence>
<dbReference type="AlphaFoldDB" id="A0A914X8E1"/>
<sequence>MYKNYPPLLLIDRGYPSSPNYYLYPPRLHLSATSTAPPQVLILISPSLSTVTIGRQARRVSGSRSAVISRLPMETRPMRGATEGATSVSVSFRLSHSNYLGVAHPPRIPPSLTCYTSGLRPDTLRQKGAYVSH</sequence>
<proteinExistence type="predicted"/>
<dbReference type="WBParaSite" id="PSAMB.scaffold6988size8469.g29419.t1">
    <property type="protein sequence ID" value="PSAMB.scaffold6988size8469.g29419.t1"/>
    <property type="gene ID" value="PSAMB.scaffold6988size8469.g29419"/>
</dbReference>
<organism evidence="1 2">
    <name type="scientific">Plectus sambesii</name>
    <dbReference type="NCBI Taxonomy" id="2011161"/>
    <lineage>
        <taxon>Eukaryota</taxon>
        <taxon>Metazoa</taxon>
        <taxon>Ecdysozoa</taxon>
        <taxon>Nematoda</taxon>
        <taxon>Chromadorea</taxon>
        <taxon>Plectida</taxon>
        <taxon>Plectina</taxon>
        <taxon>Plectoidea</taxon>
        <taxon>Plectidae</taxon>
        <taxon>Plectus</taxon>
    </lineage>
</organism>
<evidence type="ECO:0000313" key="2">
    <source>
        <dbReference type="WBParaSite" id="PSAMB.scaffold6988size8469.g29419.t1"/>
    </source>
</evidence>
<reference evidence="2" key="1">
    <citation type="submission" date="2022-11" db="UniProtKB">
        <authorList>
            <consortium name="WormBaseParasite"/>
        </authorList>
    </citation>
    <scope>IDENTIFICATION</scope>
</reference>
<dbReference type="Proteomes" id="UP000887566">
    <property type="component" value="Unplaced"/>
</dbReference>
<name>A0A914X8E1_9BILA</name>
<accession>A0A914X8E1</accession>
<protein>
    <submittedName>
        <fullName evidence="2">Uncharacterized protein</fullName>
    </submittedName>
</protein>
<keyword evidence="1" id="KW-1185">Reference proteome</keyword>